<dbReference type="EMBL" id="GGEC01011513">
    <property type="protein sequence ID" value="MBW91996.1"/>
    <property type="molecule type" value="Transcribed_RNA"/>
</dbReference>
<name>A0A2P2JET7_RHIMU</name>
<protein>
    <submittedName>
        <fullName evidence="1">Uncharacterized protein</fullName>
    </submittedName>
</protein>
<reference evidence="1" key="1">
    <citation type="submission" date="2018-02" db="EMBL/GenBank/DDBJ databases">
        <title>Rhizophora mucronata_Transcriptome.</title>
        <authorList>
            <person name="Meera S.P."/>
            <person name="Sreeshan A."/>
            <person name="Augustine A."/>
        </authorList>
    </citation>
    <scope>NUCLEOTIDE SEQUENCE</scope>
    <source>
        <tissue evidence="1">Leaf</tissue>
    </source>
</reference>
<evidence type="ECO:0000313" key="1">
    <source>
        <dbReference type="EMBL" id="MBW91996.1"/>
    </source>
</evidence>
<accession>A0A2P2JET7</accession>
<proteinExistence type="predicted"/>
<organism evidence="1">
    <name type="scientific">Rhizophora mucronata</name>
    <name type="common">Asiatic mangrove</name>
    <dbReference type="NCBI Taxonomy" id="61149"/>
    <lineage>
        <taxon>Eukaryota</taxon>
        <taxon>Viridiplantae</taxon>
        <taxon>Streptophyta</taxon>
        <taxon>Embryophyta</taxon>
        <taxon>Tracheophyta</taxon>
        <taxon>Spermatophyta</taxon>
        <taxon>Magnoliopsida</taxon>
        <taxon>eudicotyledons</taxon>
        <taxon>Gunneridae</taxon>
        <taxon>Pentapetalae</taxon>
        <taxon>rosids</taxon>
        <taxon>fabids</taxon>
        <taxon>Malpighiales</taxon>
        <taxon>Rhizophoraceae</taxon>
        <taxon>Rhizophora</taxon>
    </lineage>
</organism>
<dbReference type="AlphaFoldDB" id="A0A2P2JET7"/>
<sequence>MPSRLIDKEARTCPCRNQKFHHLSLKLGSEGIEKQAHIAHLSAHRMPM</sequence>